<sequence length="267" mass="29681">MKHIYNCLNKVFILALLSCISLGSFADDAIIEARVFKSEIGSLPYRIVKPDNYDPEKQYPLIVALHGAWGRGTDNKSRAIDAFTFLSDPAIRKKYPAFIITPQCPSKKQWANTPWGKGTYSIDKVEISEPIALVLEIIESVREEFAIDGNRIYATGQSMGGYGTWDIIMRRPHLFAAAIPVCGAGDLSQAQNLAHLPIWCFHGDKDTVVPFSASRQMDKKMKALGNENWIYTEFPGVGHGSSKPAWNTAELIPWLFSQTKATGKSLN</sequence>
<feature type="domain" description="Dienelactone hydrolase" evidence="3">
    <location>
        <begin position="138"/>
        <end position="240"/>
    </location>
</feature>
<evidence type="ECO:0000256" key="2">
    <source>
        <dbReference type="SAM" id="SignalP"/>
    </source>
</evidence>
<organism evidence="4 5">
    <name type="scientific">Lentisphaera profundi</name>
    <dbReference type="NCBI Taxonomy" id="1658616"/>
    <lineage>
        <taxon>Bacteria</taxon>
        <taxon>Pseudomonadati</taxon>
        <taxon>Lentisphaerota</taxon>
        <taxon>Lentisphaeria</taxon>
        <taxon>Lentisphaerales</taxon>
        <taxon>Lentisphaeraceae</taxon>
        <taxon>Lentisphaera</taxon>
    </lineage>
</organism>
<protein>
    <submittedName>
        <fullName evidence="4">Prolyl oligopeptidase family serine peptidase</fullName>
    </submittedName>
</protein>
<dbReference type="PANTHER" id="PTHR43037">
    <property type="entry name" value="UNNAMED PRODUCT-RELATED"/>
    <property type="match status" value="1"/>
</dbReference>
<accession>A0ABY7VWD5</accession>
<dbReference type="EMBL" id="CP117812">
    <property type="protein sequence ID" value="WDE97574.1"/>
    <property type="molecule type" value="Genomic_DNA"/>
</dbReference>
<keyword evidence="1 2" id="KW-0732">Signal</keyword>
<dbReference type="InterPro" id="IPR029058">
    <property type="entry name" value="AB_hydrolase_fold"/>
</dbReference>
<evidence type="ECO:0000259" key="3">
    <source>
        <dbReference type="Pfam" id="PF01738"/>
    </source>
</evidence>
<dbReference type="PANTHER" id="PTHR43037:SF1">
    <property type="entry name" value="BLL1128 PROTEIN"/>
    <property type="match status" value="1"/>
</dbReference>
<feature type="signal peptide" evidence="2">
    <location>
        <begin position="1"/>
        <end position="26"/>
    </location>
</feature>
<name>A0ABY7VWD5_9BACT</name>
<dbReference type="Gene3D" id="3.40.50.1820">
    <property type="entry name" value="alpha/beta hydrolase"/>
    <property type="match status" value="1"/>
</dbReference>
<dbReference type="SUPFAM" id="SSF53474">
    <property type="entry name" value="alpha/beta-Hydrolases"/>
    <property type="match status" value="1"/>
</dbReference>
<proteinExistence type="predicted"/>
<dbReference type="Proteomes" id="UP001214250">
    <property type="component" value="Chromosome 2"/>
</dbReference>
<gene>
    <name evidence="4" type="ORF">PQO03_17240</name>
</gene>
<dbReference type="RefSeq" id="WP_274152050.1">
    <property type="nucleotide sequence ID" value="NZ_CP117812.1"/>
</dbReference>
<evidence type="ECO:0000256" key="1">
    <source>
        <dbReference type="ARBA" id="ARBA00022729"/>
    </source>
</evidence>
<reference evidence="4 5" key="1">
    <citation type="submission" date="2023-02" db="EMBL/GenBank/DDBJ databases">
        <title>Genome sequence of Lentisphaera profundi SAORIC-696.</title>
        <authorList>
            <person name="Kim e."/>
            <person name="Cho J.-C."/>
            <person name="Choi A."/>
            <person name="Kang I."/>
        </authorList>
    </citation>
    <scope>NUCLEOTIDE SEQUENCE [LARGE SCALE GENOMIC DNA]</scope>
    <source>
        <strain evidence="4 5">SAORIC-696</strain>
    </source>
</reference>
<dbReference type="Pfam" id="PF01738">
    <property type="entry name" value="DLH"/>
    <property type="match status" value="1"/>
</dbReference>
<keyword evidence="5" id="KW-1185">Reference proteome</keyword>
<evidence type="ECO:0000313" key="5">
    <source>
        <dbReference type="Proteomes" id="UP001214250"/>
    </source>
</evidence>
<dbReference type="InterPro" id="IPR002925">
    <property type="entry name" value="Dienelactn_hydro"/>
</dbReference>
<evidence type="ECO:0000313" key="4">
    <source>
        <dbReference type="EMBL" id="WDE97574.1"/>
    </source>
</evidence>
<dbReference type="InterPro" id="IPR050955">
    <property type="entry name" value="Plant_Biomass_Hydrol_Est"/>
</dbReference>
<feature type="chain" id="PRO_5045307821" evidence="2">
    <location>
        <begin position="27"/>
        <end position="267"/>
    </location>
</feature>